<reference evidence="1 2" key="1">
    <citation type="submission" date="2019-02" db="EMBL/GenBank/DDBJ databases">
        <title>Deep-cultivation of Planctomycetes and their phenomic and genomic characterization uncovers novel biology.</title>
        <authorList>
            <person name="Wiegand S."/>
            <person name="Jogler M."/>
            <person name="Boedeker C."/>
            <person name="Pinto D."/>
            <person name="Vollmers J."/>
            <person name="Rivas-Marin E."/>
            <person name="Kohn T."/>
            <person name="Peeters S.H."/>
            <person name="Heuer A."/>
            <person name="Rast P."/>
            <person name="Oberbeckmann S."/>
            <person name="Bunk B."/>
            <person name="Jeske O."/>
            <person name="Meyerdierks A."/>
            <person name="Storesund J.E."/>
            <person name="Kallscheuer N."/>
            <person name="Luecker S."/>
            <person name="Lage O.M."/>
            <person name="Pohl T."/>
            <person name="Merkel B.J."/>
            <person name="Hornburger P."/>
            <person name="Mueller R.-W."/>
            <person name="Bruemmer F."/>
            <person name="Labrenz M."/>
            <person name="Spormann A.M."/>
            <person name="Op den Camp H."/>
            <person name="Overmann J."/>
            <person name="Amann R."/>
            <person name="Jetten M.S.M."/>
            <person name="Mascher T."/>
            <person name="Medema M.H."/>
            <person name="Devos D.P."/>
            <person name="Kaster A.-K."/>
            <person name="Ovreas L."/>
            <person name="Rohde M."/>
            <person name="Galperin M.Y."/>
            <person name="Jogler C."/>
        </authorList>
    </citation>
    <scope>NUCLEOTIDE SEQUENCE [LARGE SCALE GENOMIC DNA]</scope>
    <source>
        <strain evidence="1 2">ElP</strain>
        <plasmid evidence="2">pelp_1</plasmid>
    </source>
</reference>
<organism evidence="1 2">
    <name type="scientific">Tautonia plasticadhaerens</name>
    <dbReference type="NCBI Taxonomy" id="2527974"/>
    <lineage>
        <taxon>Bacteria</taxon>
        <taxon>Pseudomonadati</taxon>
        <taxon>Planctomycetota</taxon>
        <taxon>Planctomycetia</taxon>
        <taxon>Isosphaerales</taxon>
        <taxon>Isosphaeraceae</taxon>
        <taxon>Tautonia</taxon>
    </lineage>
</organism>
<sequence length="76" mass="7932">MTDRAGPGEDPRLAELTEAITRRLLAGEPIDSPDDPAQPPDCAESIRELLPTILELVGLGRGVARAGQPSPPPLPG</sequence>
<dbReference type="Proteomes" id="UP000317835">
    <property type="component" value="Plasmid pElP_1"/>
</dbReference>
<keyword evidence="2" id="KW-1185">Reference proteome</keyword>
<evidence type="ECO:0000313" key="2">
    <source>
        <dbReference type="Proteomes" id="UP000317835"/>
    </source>
</evidence>
<dbReference type="RefSeq" id="WP_145279349.1">
    <property type="nucleotide sequence ID" value="NZ_CP036427.1"/>
</dbReference>
<geneLocation type="plasmid" evidence="2">
    <name>pelp_1</name>
</geneLocation>
<protein>
    <submittedName>
        <fullName evidence="1">Uncharacterized protein</fullName>
    </submittedName>
</protein>
<dbReference type="AlphaFoldDB" id="A0A518HE87"/>
<keyword evidence="1" id="KW-0614">Plasmid</keyword>
<gene>
    <name evidence="1" type="ORF">ElP_71280</name>
</gene>
<dbReference type="OrthoDB" id="289990at2"/>
<proteinExistence type="predicted"/>
<dbReference type="EMBL" id="CP036427">
    <property type="protein sequence ID" value="QDV39164.1"/>
    <property type="molecule type" value="Genomic_DNA"/>
</dbReference>
<dbReference type="KEGG" id="tpla:ElP_71280"/>
<name>A0A518HE87_9BACT</name>
<evidence type="ECO:0000313" key="1">
    <source>
        <dbReference type="EMBL" id="QDV39164.1"/>
    </source>
</evidence>
<accession>A0A518HE87</accession>